<name>A0A5P9CJU2_9VIBR</name>
<keyword evidence="2" id="KW-1185">Reference proteome</keyword>
<dbReference type="KEGG" id="vaq:FIV01_09130"/>
<reference evidence="1 2" key="1">
    <citation type="submission" date="2019-10" db="EMBL/GenBank/DDBJ databases">
        <title>Complete genome sequence of Vibrio sp. strain THAF100, isolated from non-filtered water from the water column of tank 6 of a marine aquarium containing stony-coral fragments. Water maintained at 26 degree C.</title>
        <authorList>
            <person name="Ruckert C."/>
            <person name="Franco A."/>
            <person name="Kalinowski J."/>
            <person name="Glaeser S."/>
        </authorList>
    </citation>
    <scope>NUCLEOTIDE SEQUENCE [LARGE SCALE GENOMIC DNA]</scope>
    <source>
        <strain evidence="1 2">THAF100</strain>
    </source>
</reference>
<gene>
    <name evidence="1" type="ORF">FIV01_09130</name>
</gene>
<organism evidence="1 2">
    <name type="scientific">Vibrio aquimaris</name>
    <dbReference type="NCBI Taxonomy" id="2587862"/>
    <lineage>
        <taxon>Bacteria</taxon>
        <taxon>Pseudomonadati</taxon>
        <taxon>Pseudomonadota</taxon>
        <taxon>Gammaproteobacteria</taxon>
        <taxon>Vibrionales</taxon>
        <taxon>Vibrionaceae</taxon>
        <taxon>Vibrio</taxon>
    </lineage>
</organism>
<dbReference type="Proteomes" id="UP000326936">
    <property type="component" value="Chromosome"/>
</dbReference>
<dbReference type="AlphaFoldDB" id="A0A5P9CJU2"/>
<sequence length="33" mass="3885">MYSLFIPSFNKHRKIKGPKEIKLDRLHDSANSL</sequence>
<evidence type="ECO:0000313" key="1">
    <source>
        <dbReference type="EMBL" id="QFT26588.1"/>
    </source>
</evidence>
<protein>
    <submittedName>
        <fullName evidence="1">Uncharacterized protein</fullName>
    </submittedName>
</protein>
<proteinExistence type="predicted"/>
<dbReference type="EMBL" id="CP045350">
    <property type="protein sequence ID" value="QFT26588.1"/>
    <property type="molecule type" value="Genomic_DNA"/>
</dbReference>
<evidence type="ECO:0000313" key="2">
    <source>
        <dbReference type="Proteomes" id="UP000326936"/>
    </source>
</evidence>
<accession>A0A5P9CJU2</accession>